<reference evidence="1" key="1">
    <citation type="submission" date="2020-11" db="EMBL/GenBank/DDBJ databases">
        <title>Adaptations for nitrogen fixation in a non-lichenized fungal sporocarp promotes dispersal by wood-feeding termites.</title>
        <authorList>
            <consortium name="DOE Joint Genome Institute"/>
            <person name="Koch R.A."/>
            <person name="Yoon G."/>
            <person name="Arayal U."/>
            <person name="Lail K."/>
            <person name="Amirebrahimi M."/>
            <person name="Labutti K."/>
            <person name="Lipzen A."/>
            <person name="Riley R."/>
            <person name="Barry K."/>
            <person name="Henrissat B."/>
            <person name="Grigoriev I.V."/>
            <person name="Herr J.R."/>
            <person name="Aime M.C."/>
        </authorList>
    </citation>
    <scope>NUCLEOTIDE SEQUENCE</scope>
    <source>
        <strain evidence="1">MCA 3950</strain>
    </source>
</reference>
<evidence type="ECO:0000313" key="2">
    <source>
        <dbReference type="Proteomes" id="UP000812287"/>
    </source>
</evidence>
<gene>
    <name evidence="1" type="ORF">BT62DRAFT_931088</name>
</gene>
<dbReference type="AlphaFoldDB" id="A0A9P7VV33"/>
<organism evidence="1 2">
    <name type="scientific">Guyanagaster necrorhizus</name>
    <dbReference type="NCBI Taxonomy" id="856835"/>
    <lineage>
        <taxon>Eukaryota</taxon>
        <taxon>Fungi</taxon>
        <taxon>Dikarya</taxon>
        <taxon>Basidiomycota</taxon>
        <taxon>Agaricomycotina</taxon>
        <taxon>Agaricomycetes</taxon>
        <taxon>Agaricomycetidae</taxon>
        <taxon>Agaricales</taxon>
        <taxon>Marasmiineae</taxon>
        <taxon>Physalacriaceae</taxon>
        <taxon>Guyanagaster</taxon>
    </lineage>
</organism>
<evidence type="ECO:0000313" key="1">
    <source>
        <dbReference type="EMBL" id="KAG7447250.1"/>
    </source>
</evidence>
<protein>
    <submittedName>
        <fullName evidence="1">Uncharacterized protein</fullName>
    </submittedName>
</protein>
<dbReference type="RefSeq" id="XP_043040750.1">
    <property type="nucleotide sequence ID" value="XM_043186063.1"/>
</dbReference>
<comment type="caution">
    <text evidence="1">The sequence shown here is derived from an EMBL/GenBank/DDBJ whole genome shotgun (WGS) entry which is preliminary data.</text>
</comment>
<sequence length="244" mass="27501">MPFMIKTGFRVFGAVVAAYSVYQSTHICKSMLDQYPPHTPSPTSHLWVPNKQDTSRPTYVPADSPVTYYARVPASLFPQPFSLEEARKIWADTLLHGRLISLEARVIGWINGAKEEAEMKPGAKLVGGVMEVVQPPSSTSQLTTRWAIPEGSIKFFETVARYGYPWRLMEGGRHDMPVERDGNDVLVGFSSAHDYAVLDGDNKVLPRWVEWAHRMFARFILDDGVKELQRRANLKGGETNVKEH</sequence>
<accession>A0A9P7VV33</accession>
<dbReference type="OrthoDB" id="4480078at2759"/>
<proteinExistence type="predicted"/>
<dbReference type="Proteomes" id="UP000812287">
    <property type="component" value="Unassembled WGS sequence"/>
</dbReference>
<dbReference type="EMBL" id="MU250532">
    <property type="protein sequence ID" value="KAG7447250.1"/>
    <property type="molecule type" value="Genomic_DNA"/>
</dbReference>
<dbReference type="GeneID" id="66108360"/>
<keyword evidence="2" id="KW-1185">Reference proteome</keyword>
<name>A0A9P7VV33_9AGAR</name>